<comment type="caution">
    <text evidence="4">The sequence shown here is derived from an EMBL/GenBank/DDBJ whole genome shotgun (WGS) entry which is preliminary data.</text>
</comment>
<gene>
    <name evidence="4" type="ORF">HHL27_20415</name>
</gene>
<feature type="transmembrane region" description="Helical" evidence="1">
    <location>
        <begin position="295"/>
        <end position="315"/>
    </location>
</feature>
<evidence type="ECO:0000256" key="1">
    <source>
        <dbReference type="SAM" id="Phobius"/>
    </source>
</evidence>
<feature type="transmembrane region" description="Helical" evidence="1">
    <location>
        <begin position="86"/>
        <end position="106"/>
    </location>
</feature>
<dbReference type="InterPro" id="IPR002656">
    <property type="entry name" value="Acyl_transf_3_dom"/>
</dbReference>
<feature type="domain" description="Acyltransferase 3" evidence="2">
    <location>
        <begin position="19"/>
        <end position="348"/>
    </location>
</feature>
<sequence length="667" mass="72323">MTKVAEAAPHAGAGFHYRPEIDGLRAIAVLPVLLFHAGSTVFRGGFVGVDVFFAISGYLIAGLLLAELERGTFSIATFYERRARRILPALFVVMAACIPFAWAWLWPTQLDEFGKSLVTVAAFVSNVEFYREGGYFANDVALKPLLHTWSLAVEEQFYIVFPVVLWALWSWDRHRGSDRRWMLLALSALALASLGLAQWYVVHAPNAGFYLAPGRAWELLAGAIAALLPAPTRTSRTSRSRWRHLPGLAGLSLIGASAMAFSDESPFPGLMALVPVGGTLLVLRGGTADTLGGQLLSLRWVRGIGLISYSVYLWHQPLFALARARSSAPPGAAEMLALCVLAVVAGALSWRFVERPFRMAGQPLLRRRRSVFLAAMAGMTLLGGTGMALHIAQGFPQRATPGGTMGSIEDRLALNFGLDAACDTPFTLSPLCATARRPDTLLWGDSFAMHIAVSLRAGPHPLALRQHTLSDCAPLQDIALTGRGRDYDPTHAAQCIAFNRHVLAWLRSHQDVRTVVLASPFSMYRDIALGPDGSTQATTPEAVARALLRLVAAIRATGAHVVVIAPPPNNGTNIGQCLAATLRDGIAGSPCDFPRSSARRYPETLLRLLNGQVPVIRLDNMLCPGGICRTRVGDTIVYRDDRHISIEGSRWLGHRFDLADRVRAAAR</sequence>
<dbReference type="EMBL" id="JABBGM010000016">
    <property type="protein sequence ID" value="NML96034.1"/>
    <property type="molecule type" value="Genomic_DNA"/>
</dbReference>
<dbReference type="InterPro" id="IPR043968">
    <property type="entry name" value="SGNH"/>
</dbReference>
<evidence type="ECO:0000313" key="4">
    <source>
        <dbReference type="EMBL" id="NML96034.1"/>
    </source>
</evidence>
<evidence type="ECO:0000313" key="5">
    <source>
        <dbReference type="Proteomes" id="UP000583556"/>
    </source>
</evidence>
<proteinExistence type="predicted"/>
<dbReference type="GO" id="GO:0016020">
    <property type="term" value="C:membrane"/>
    <property type="evidence" value="ECO:0007669"/>
    <property type="project" value="TreeGrafter"/>
</dbReference>
<dbReference type="RefSeq" id="WP_169495242.1">
    <property type="nucleotide sequence ID" value="NZ_JABBGM010000016.1"/>
</dbReference>
<feature type="transmembrane region" description="Helical" evidence="1">
    <location>
        <begin position="335"/>
        <end position="353"/>
    </location>
</feature>
<accession>A0A7Y0BT16</accession>
<feature type="transmembrane region" description="Helical" evidence="1">
    <location>
        <begin position="242"/>
        <end position="261"/>
    </location>
</feature>
<dbReference type="Proteomes" id="UP000583556">
    <property type="component" value="Unassembled WGS sequence"/>
</dbReference>
<dbReference type="PANTHER" id="PTHR23028">
    <property type="entry name" value="ACETYLTRANSFERASE"/>
    <property type="match status" value="1"/>
</dbReference>
<keyword evidence="1" id="KW-0472">Membrane</keyword>
<feature type="transmembrane region" description="Helical" evidence="1">
    <location>
        <begin position="149"/>
        <end position="169"/>
    </location>
</feature>
<reference evidence="4 5" key="1">
    <citation type="submission" date="2020-04" db="EMBL/GenBank/DDBJ databases">
        <title>Novosphingobium sp. TW-4 isolated from soil.</title>
        <authorList>
            <person name="Dahal R.H."/>
            <person name="Chaudhary D.K."/>
        </authorList>
    </citation>
    <scope>NUCLEOTIDE SEQUENCE [LARGE SCALE GENOMIC DNA]</scope>
    <source>
        <strain evidence="4 5">TW-4</strain>
    </source>
</reference>
<dbReference type="InterPro" id="IPR050879">
    <property type="entry name" value="Acyltransferase_3"/>
</dbReference>
<organism evidence="4 5">
    <name type="scientific">Novosphingobium olei</name>
    <dbReference type="NCBI Taxonomy" id="2728851"/>
    <lineage>
        <taxon>Bacteria</taxon>
        <taxon>Pseudomonadati</taxon>
        <taxon>Pseudomonadota</taxon>
        <taxon>Alphaproteobacteria</taxon>
        <taxon>Sphingomonadales</taxon>
        <taxon>Sphingomonadaceae</taxon>
        <taxon>Novosphingobium</taxon>
    </lineage>
</organism>
<feature type="transmembrane region" description="Helical" evidence="1">
    <location>
        <begin position="373"/>
        <end position="392"/>
    </location>
</feature>
<dbReference type="Pfam" id="PF19040">
    <property type="entry name" value="SGNH"/>
    <property type="match status" value="1"/>
</dbReference>
<feature type="domain" description="SGNH" evidence="3">
    <location>
        <begin position="429"/>
        <end position="657"/>
    </location>
</feature>
<dbReference type="PANTHER" id="PTHR23028:SF53">
    <property type="entry name" value="ACYL_TRANSF_3 DOMAIN-CONTAINING PROTEIN"/>
    <property type="match status" value="1"/>
</dbReference>
<feature type="transmembrane region" description="Helical" evidence="1">
    <location>
        <begin position="181"/>
        <end position="201"/>
    </location>
</feature>
<feature type="transmembrane region" description="Helical" evidence="1">
    <location>
        <begin position="207"/>
        <end position="230"/>
    </location>
</feature>
<keyword evidence="5" id="KW-1185">Reference proteome</keyword>
<dbReference type="AlphaFoldDB" id="A0A7Y0BT16"/>
<keyword evidence="4" id="KW-0808">Transferase</keyword>
<evidence type="ECO:0000259" key="2">
    <source>
        <dbReference type="Pfam" id="PF01757"/>
    </source>
</evidence>
<keyword evidence="4" id="KW-0012">Acyltransferase</keyword>
<keyword evidence="1" id="KW-0812">Transmembrane</keyword>
<dbReference type="GO" id="GO:0009103">
    <property type="term" value="P:lipopolysaccharide biosynthetic process"/>
    <property type="evidence" value="ECO:0007669"/>
    <property type="project" value="TreeGrafter"/>
</dbReference>
<dbReference type="GO" id="GO:0016747">
    <property type="term" value="F:acyltransferase activity, transferring groups other than amino-acyl groups"/>
    <property type="evidence" value="ECO:0007669"/>
    <property type="project" value="InterPro"/>
</dbReference>
<protein>
    <submittedName>
        <fullName evidence="4">Acyltransferase</fullName>
    </submittedName>
</protein>
<evidence type="ECO:0000259" key="3">
    <source>
        <dbReference type="Pfam" id="PF19040"/>
    </source>
</evidence>
<dbReference type="Pfam" id="PF01757">
    <property type="entry name" value="Acyl_transf_3"/>
    <property type="match status" value="1"/>
</dbReference>
<feature type="transmembrane region" description="Helical" evidence="1">
    <location>
        <begin position="41"/>
        <end position="65"/>
    </location>
</feature>
<name>A0A7Y0BT16_9SPHN</name>
<feature type="transmembrane region" description="Helical" evidence="1">
    <location>
        <begin position="267"/>
        <end position="283"/>
    </location>
</feature>
<keyword evidence="1" id="KW-1133">Transmembrane helix</keyword>